<dbReference type="Proteomes" id="UP001195483">
    <property type="component" value="Unassembled WGS sequence"/>
</dbReference>
<reference evidence="1" key="1">
    <citation type="journal article" date="2021" name="Genome Biol. Evol.">
        <title>A High-Quality Reference Genome for a Parasitic Bivalve with Doubly Uniparental Inheritance (Bivalvia: Unionida).</title>
        <authorList>
            <person name="Smith C.H."/>
        </authorList>
    </citation>
    <scope>NUCLEOTIDE SEQUENCE</scope>
    <source>
        <strain evidence="1">CHS0354</strain>
    </source>
</reference>
<proteinExistence type="predicted"/>
<organism evidence="1 2">
    <name type="scientific">Potamilus streckersoni</name>
    <dbReference type="NCBI Taxonomy" id="2493646"/>
    <lineage>
        <taxon>Eukaryota</taxon>
        <taxon>Metazoa</taxon>
        <taxon>Spiralia</taxon>
        <taxon>Lophotrochozoa</taxon>
        <taxon>Mollusca</taxon>
        <taxon>Bivalvia</taxon>
        <taxon>Autobranchia</taxon>
        <taxon>Heteroconchia</taxon>
        <taxon>Palaeoheterodonta</taxon>
        <taxon>Unionida</taxon>
        <taxon>Unionoidea</taxon>
        <taxon>Unionidae</taxon>
        <taxon>Ambleminae</taxon>
        <taxon>Lampsilini</taxon>
        <taxon>Potamilus</taxon>
    </lineage>
</organism>
<evidence type="ECO:0000313" key="2">
    <source>
        <dbReference type="Proteomes" id="UP001195483"/>
    </source>
</evidence>
<sequence>MARPFVPARDLSHILRSQKATSQERSIETTNSILTLDQSTSSVFLFLFGRKGRGDSSNLRCRLFDTHSALKGCVNSARRAAETHLQVNKSERAARQDVGYLL</sequence>
<comment type="caution">
    <text evidence="1">The sequence shown here is derived from an EMBL/GenBank/DDBJ whole genome shotgun (WGS) entry which is preliminary data.</text>
</comment>
<evidence type="ECO:0000313" key="1">
    <source>
        <dbReference type="EMBL" id="KAK3589265.1"/>
    </source>
</evidence>
<protein>
    <submittedName>
        <fullName evidence="1">Uncharacterized protein</fullName>
    </submittedName>
</protein>
<dbReference type="AlphaFoldDB" id="A0AAE0SC09"/>
<keyword evidence="2" id="KW-1185">Reference proteome</keyword>
<dbReference type="EMBL" id="JAEAOA010000554">
    <property type="protein sequence ID" value="KAK3589265.1"/>
    <property type="molecule type" value="Genomic_DNA"/>
</dbReference>
<reference evidence="1" key="3">
    <citation type="submission" date="2023-05" db="EMBL/GenBank/DDBJ databases">
        <authorList>
            <person name="Smith C.H."/>
        </authorList>
    </citation>
    <scope>NUCLEOTIDE SEQUENCE</scope>
    <source>
        <strain evidence="1">CHS0354</strain>
        <tissue evidence="1">Mantle</tissue>
    </source>
</reference>
<gene>
    <name evidence="1" type="ORF">CHS0354_008329</name>
</gene>
<reference evidence="1" key="2">
    <citation type="journal article" date="2021" name="Genome Biol. Evol.">
        <title>Developing a high-quality reference genome for a parasitic bivalve with doubly uniparental inheritance (Bivalvia: Unionida).</title>
        <authorList>
            <person name="Smith C.H."/>
        </authorList>
    </citation>
    <scope>NUCLEOTIDE SEQUENCE</scope>
    <source>
        <strain evidence="1">CHS0354</strain>
        <tissue evidence="1">Mantle</tissue>
    </source>
</reference>
<accession>A0AAE0SC09</accession>
<name>A0AAE0SC09_9BIVA</name>